<dbReference type="PROSITE" id="PS01307">
    <property type="entry name" value="MOTA"/>
    <property type="match status" value="1"/>
</dbReference>
<keyword evidence="10" id="KW-0282">Flagellum</keyword>
<evidence type="ECO:0000256" key="7">
    <source>
        <dbReference type="ARBA" id="ARBA00023136"/>
    </source>
</evidence>
<dbReference type="Pfam" id="PF01618">
    <property type="entry name" value="MotA_ExbB"/>
    <property type="match status" value="1"/>
</dbReference>
<dbReference type="InterPro" id="IPR047055">
    <property type="entry name" value="MotA-like"/>
</dbReference>
<evidence type="ECO:0000313" key="12">
    <source>
        <dbReference type="EMBL" id="MEI4463336.1"/>
    </source>
</evidence>
<comment type="caution">
    <text evidence="10">The sequence shown here is derived from an EMBL/GenBank/DDBJ whole genome shotgun (WGS) entry which is preliminary data.</text>
</comment>
<evidence type="ECO:0000256" key="8">
    <source>
        <dbReference type="SAM" id="Phobius"/>
    </source>
</evidence>
<feature type="domain" description="MotA/TolQ/ExbB proton channel" evidence="9">
    <location>
        <begin position="102"/>
        <end position="221"/>
    </location>
</feature>
<dbReference type="EMBL" id="JBAWKY010000004">
    <property type="protein sequence ID" value="MEI4463336.1"/>
    <property type="molecule type" value="Genomic_DNA"/>
</dbReference>
<keyword evidence="7 8" id="KW-0472">Membrane</keyword>
<evidence type="ECO:0000256" key="4">
    <source>
        <dbReference type="ARBA" id="ARBA00022475"/>
    </source>
</evidence>
<keyword evidence="4" id="KW-1003">Cell membrane</keyword>
<comment type="similarity">
    <text evidence="2">Belongs to the MotA family.</text>
</comment>
<evidence type="ECO:0000313" key="13">
    <source>
        <dbReference type="Proteomes" id="UP000053797"/>
    </source>
</evidence>
<keyword evidence="10" id="KW-0969">Cilium</keyword>
<dbReference type="EMBL" id="LDQV01000030">
    <property type="protein sequence ID" value="KTR25883.1"/>
    <property type="molecule type" value="Genomic_DNA"/>
</dbReference>
<comment type="subcellular location">
    <subcellularLocation>
        <location evidence="1">Cell membrane</location>
        <topology evidence="1">Multi-pass membrane protein</topology>
    </subcellularLocation>
</comment>
<dbReference type="GO" id="GO:0006935">
    <property type="term" value="P:chemotaxis"/>
    <property type="evidence" value="ECO:0007669"/>
    <property type="project" value="InterPro"/>
</dbReference>
<evidence type="ECO:0000313" key="11">
    <source>
        <dbReference type="EMBL" id="KTR25883.1"/>
    </source>
</evidence>
<dbReference type="Proteomes" id="UP001387110">
    <property type="component" value="Unassembled WGS sequence"/>
</dbReference>
<evidence type="ECO:0000256" key="1">
    <source>
        <dbReference type="ARBA" id="ARBA00004651"/>
    </source>
</evidence>
<keyword evidence="5 8" id="KW-0812">Transmembrane</keyword>
<proteinExistence type="inferred from homology"/>
<keyword evidence="3" id="KW-0813">Transport</keyword>
<feature type="transmembrane region" description="Helical" evidence="8">
    <location>
        <begin position="146"/>
        <end position="170"/>
    </location>
</feature>
<keyword evidence="6 8" id="KW-1133">Transmembrane helix</keyword>
<evidence type="ECO:0000259" key="9">
    <source>
        <dbReference type="Pfam" id="PF01618"/>
    </source>
</evidence>
<evidence type="ECO:0000256" key="6">
    <source>
        <dbReference type="ARBA" id="ARBA00022989"/>
    </source>
</evidence>
<evidence type="ECO:0000313" key="15">
    <source>
        <dbReference type="Proteomes" id="UP001387110"/>
    </source>
</evidence>
<gene>
    <name evidence="12" type="primary">motA</name>
    <name evidence="10" type="ORF">AS033_12430</name>
    <name evidence="11" type="ORF">RSA11_13410</name>
    <name evidence="12" type="ORF">SZL87_13000</name>
</gene>
<dbReference type="GO" id="GO:0071978">
    <property type="term" value="P:bacterial-type flagellum-dependent swarming motility"/>
    <property type="evidence" value="ECO:0007669"/>
    <property type="project" value="InterPro"/>
</dbReference>
<keyword evidence="10" id="KW-0966">Cell projection</keyword>
<dbReference type="NCBIfam" id="NF005997">
    <property type="entry name" value="PRK08124.1"/>
    <property type="match status" value="1"/>
</dbReference>
<reference evidence="12 15" key="3">
    <citation type="submission" date="2023-12" db="EMBL/GenBank/DDBJ databases">
        <authorList>
            <person name="Easwaran N."/>
            <person name="Lazarus H.P.S."/>
        </authorList>
    </citation>
    <scope>NUCLEOTIDE SEQUENCE [LARGE SCALE GENOMIC DNA]</scope>
    <source>
        <strain evidence="12 15">VIT-2023</strain>
    </source>
</reference>
<evidence type="ECO:0000313" key="10">
    <source>
        <dbReference type="EMBL" id="KSU48421.1"/>
    </source>
</evidence>
<dbReference type="PANTHER" id="PTHR30433">
    <property type="entry name" value="CHEMOTAXIS PROTEIN MOTA"/>
    <property type="match status" value="1"/>
</dbReference>
<dbReference type="Proteomes" id="UP000072605">
    <property type="component" value="Unassembled WGS sequence"/>
</dbReference>
<dbReference type="GO" id="GO:0005886">
    <property type="term" value="C:plasma membrane"/>
    <property type="evidence" value="ECO:0007669"/>
    <property type="project" value="UniProtKB-SubCell"/>
</dbReference>
<dbReference type="AlphaFoldDB" id="A0A0V8GDW7"/>
<reference evidence="10 13" key="1">
    <citation type="journal article" date="2015" name="Int. J. Syst. Evol. Microbiol.">
        <title>Exiguobacterium enclense sp. nov., isolated from sediment.</title>
        <authorList>
            <person name="Dastager S.G."/>
            <person name="Mawlankar R."/>
            <person name="Sonalkar V.V."/>
            <person name="Thorat M.N."/>
            <person name="Mual P."/>
            <person name="Verma A."/>
            <person name="Krishnamurthi S."/>
            <person name="Tang S.K."/>
            <person name="Li W.J."/>
        </authorList>
    </citation>
    <scope>NUCLEOTIDE SEQUENCE [LARGE SCALE GENOMIC DNA]</scope>
    <source>
        <strain evidence="10 13">NIO-1109</strain>
    </source>
</reference>
<accession>A0A0V8GDW7</accession>
<dbReference type="EMBL" id="LNQL01000004">
    <property type="protein sequence ID" value="KSU48421.1"/>
    <property type="molecule type" value="Genomic_DNA"/>
</dbReference>
<dbReference type="Proteomes" id="UP000053797">
    <property type="component" value="Unassembled WGS sequence"/>
</dbReference>
<name>A0A0V8GDW7_9BACL</name>
<evidence type="ECO:0000256" key="3">
    <source>
        <dbReference type="ARBA" id="ARBA00022448"/>
    </source>
</evidence>
<evidence type="ECO:0000256" key="5">
    <source>
        <dbReference type="ARBA" id="ARBA00022692"/>
    </source>
</evidence>
<dbReference type="OrthoDB" id="9806929at2"/>
<protein>
    <submittedName>
        <fullName evidence="10">Flagellar motor protein MotA</fullName>
    </submittedName>
    <submittedName>
        <fullName evidence="12">Flagellar motor stator protein MotA</fullName>
    </submittedName>
</protein>
<evidence type="ECO:0000256" key="2">
    <source>
        <dbReference type="ARBA" id="ARBA00008038"/>
    </source>
</evidence>
<dbReference type="InterPro" id="IPR000540">
    <property type="entry name" value="Flag_MotA_CS"/>
</dbReference>
<keyword evidence="15" id="KW-1185">Reference proteome</keyword>
<feature type="transmembrane region" description="Helical" evidence="8">
    <location>
        <begin position="29"/>
        <end position="51"/>
    </location>
</feature>
<dbReference type="PANTHER" id="PTHR30433:SF3">
    <property type="entry name" value="MOTILITY PROTEIN A"/>
    <property type="match status" value="1"/>
</dbReference>
<organism evidence="10 13">
    <name type="scientific">Exiguobacterium indicum</name>
    <dbReference type="NCBI Taxonomy" id="296995"/>
    <lineage>
        <taxon>Bacteria</taxon>
        <taxon>Bacillati</taxon>
        <taxon>Bacillota</taxon>
        <taxon>Bacilli</taxon>
        <taxon>Bacillales</taxon>
        <taxon>Bacillales Family XII. Incertae Sedis</taxon>
        <taxon>Exiguobacterium</taxon>
    </lineage>
</organism>
<dbReference type="GeneID" id="90838099"/>
<reference evidence="11 14" key="2">
    <citation type="journal article" date="2016" name="Front. Microbiol.">
        <title>Genomic Resource of Rice Seed Associated Bacteria.</title>
        <authorList>
            <person name="Midha S."/>
            <person name="Bansal K."/>
            <person name="Sharma S."/>
            <person name="Kumar N."/>
            <person name="Patil P.P."/>
            <person name="Chaudhry V."/>
            <person name="Patil P.B."/>
        </authorList>
    </citation>
    <scope>NUCLEOTIDE SEQUENCE [LARGE SCALE GENOMIC DNA]</scope>
    <source>
        <strain evidence="11 14">RSA11</strain>
    </source>
</reference>
<sequence>MDIVSIIGIILGLITLVGGMILKGAPPVALLNPAALVIIFVGTAAAIMISFPKERLKVLPALFKVILFEQKLMTKQVLLGQFLTLSTQARKEGLLSLESALEEVDNAFMKRGVMMVIDGQPSEYVEDVMTRDLENMTERHHANANIFTQAGTYAPTLGVLGAVVGLVAALSDLSDIEKLGHAISGAFIATLFGIFTGYVLWFPFATKLKQKSASEIQLYEMMIEGILSIQNGESPKNLEDKLLVYLTPKERANYEAEKEAA</sequence>
<dbReference type="InterPro" id="IPR002898">
    <property type="entry name" value="MotA_ExbB_proton_chnl"/>
</dbReference>
<evidence type="ECO:0000313" key="14">
    <source>
        <dbReference type="Proteomes" id="UP000072605"/>
    </source>
</evidence>
<feature type="transmembrane region" description="Helical" evidence="8">
    <location>
        <begin position="182"/>
        <end position="202"/>
    </location>
</feature>
<dbReference type="RefSeq" id="WP_023469698.1">
    <property type="nucleotide sequence ID" value="NZ_FMYN01000004.1"/>
</dbReference>